<accession>A0A2P6TYF4</accession>
<sequence length="163" mass="17215">MGQLVCGPLPLRRSAGRLLRPGSSSASRAASAQLPHSPRPSRPIMRTQACQTELECCIKSFIEAADSVGLDGKGLATMLFGGVALQLAAGSHAWLSEGIVSLLSWTASLFCQLAERLLAALLTQEEEQQPEAADADLAALEKIDETAAALESQPAEQEKETTE</sequence>
<dbReference type="EMBL" id="LHPG02000004">
    <property type="protein sequence ID" value="PRW59099.1"/>
    <property type="molecule type" value="Genomic_DNA"/>
</dbReference>
<dbReference type="AlphaFoldDB" id="A0A2P6TYF4"/>
<gene>
    <name evidence="2" type="ORF">C2E21_2585</name>
</gene>
<feature type="compositionally biased region" description="Low complexity" evidence="1">
    <location>
        <begin position="23"/>
        <end position="32"/>
    </location>
</feature>
<comment type="caution">
    <text evidence="2">The sequence shown here is derived from an EMBL/GenBank/DDBJ whole genome shotgun (WGS) entry which is preliminary data.</text>
</comment>
<keyword evidence="3" id="KW-1185">Reference proteome</keyword>
<proteinExistence type="predicted"/>
<evidence type="ECO:0000256" key="1">
    <source>
        <dbReference type="SAM" id="MobiDB-lite"/>
    </source>
</evidence>
<protein>
    <submittedName>
        <fullName evidence="2">P-type copper atpase</fullName>
    </submittedName>
</protein>
<reference evidence="2 3" key="1">
    <citation type="journal article" date="2018" name="Plant J.">
        <title>Genome sequences of Chlorella sorokiniana UTEX 1602 and Micractinium conductrix SAG 241.80: implications to maltose excretion by a green alga.</title>
        <authorList>
            <person name="Arriola M.B."/>
            <person name="Velmurugan N."/>
            <person name="Zhang Y."/>
            <person name="Plunkett M.H."/>
            <person name="Hondzo H."/>
            <person name="Barney B.M."/>
        </authorList>
    </citation>
    <scope>NUCLEOTIDE SEQUENCE [LARGE SCALE GENOMIC DNA]</scope>
    <source>
        <strain evidence="3">UTEX 1602</strain>
    </source>
</reference>
<feature type="region of interest" description="Disordered" evidence="1">
    <location>
        <begin position="19"/>
        <end position="43"/>
    </location>
</feature>
<name>A0A2P6TYF4_CHLSO</name>
<evidence type="ECO:0000313" key="3">
    <source>
        <dbReference type="Proteomes" id="UP000239899"/>
    </source>
</evidence>
<evidence type="ECO:0000313" key="2">
    <source>
        <dbReference type="EMBL" id="PRW59099.1"/>
    </source>
</evidence>
<dbReference type="Proteomes" id="UP000239899">
    <property type="component" value="Unassembled WGS sequence"/>
</dbReference>
<organism evidence="2 3">
    <name type="scientific">Chlorella sorokiniana</name>
    <name type="common">Freshwater green alga</name>
    <dbReference type="NCBI Taxonomy" id="3076"/>
    <lineage>
        <taxon>Eukaryota</taxon>
        <taxon>Viridiplantae</taxon>
        <taxon>Chlorophyta</taxon>
        <taxon>core chlorophytes</taxon>
        <taxon>Trebouxiophyceae</taxon>
        <taxon>Chlorellales</taxon>
        <taxon>Chlorellaceae</taxon>
        <taxon>Chlorella clade</taxon>
        <taxon>Chlorella</taxon>
    </lineage>
</organism>